<dbReference type="PANTHER" id="PTHR11101:SF80">
    <property type="entry name" value="PHOSPHATE TRANSPORTER"/>
    <property type="match status" value="1"/>
</dbReference>
<evidence type="ECO:0000256" key="2">
    <source>
        <dbReference type="ARBA" id="ARBA00022448"/>
    </source>
</evidence>
<feature type="transmembrane region" description="Helical" evidence="6">
    <location>
        <begin position="273"/>
        <end position="291"/>
    </location>
</feature>
<keyword evidence="4 6" id="KW-1133">Transmembrane helix</keyword>
<dbReference type="InterPro" id="IPR001204">
    <property type="entry name" value="Phos_transporter"/>
</dbReference>
<proteinExistence type="predicted"/>
<evidence type="ECO:0000313" key="8">
    <source>
        <dbReference type="Proteomes" id="UP001332931"/>
    </source>
</evidence>
<feature type="transmembrane region" description="Helical" evidence="6">
    <location>
        <begin position="150"/>
        <end position="172"/>
    </location>
</feature>
<reference evidence="7 8" key="1">
    <citation type="submission" date="2024-01" db="EMBL/GenBank/DDBJ databases">
        <title>Description of Olsenella sp. nov., isolated from pig feces.</title>
        <authorList>
            <person name="Chang Y.-H."/>
        </authorList>
    </citation>
    <scope>NUCLEOTIDE SEQUENCE [LARGE SCALE GENOMIC DNA]</scope>
    <source>
        <strain evidence="7 8">YH-ols2223</strain>
    </source>
</reference>
<comment type="subcellular location">
    <subcellularLocation>
        <location evidence="1">Membrane</location>
        <topology evidence="1">Multi-pass membrane protein</topology>
    </subcellularLocation>
</comment>
<feature type="transmembrane region" description="Helical" evidence="6">
    <location>
        <begin position="123"/>
        <end position="144"/>
    </location>
</feature>
<sequence>MVSLDQFLSAIQSNPFLAVVIVLVLGTIFVNGATDAANAIAEPVGTRSIGVNAAIGMSVVCNFIGLVAMTLISTAVADTISGMVDFGGDTHAALIALAAATVGIVAWGVGAWIFGIPTSESHALIAGLTGAALAVQGGGAGINFGEWVKVIYGLVFSTFAGFGAGWLVTRIIRVLCRDVDRRRADRLFGDLQVVGAAGVALMHGAQDGQKFMSTAMLAVALSMGMQASDIGGFPFWIEVMCAATMAIGTAVGGKRIIKKVGMEMVQMEKHQGFAASLSATVALLVATLTGLPVSTTHVKTAAIMGAGAAKGVRTVNWGVAKEMVYTWIFTFPGCGLIGYVLARLFLIWF</sequence>
<feature type="transmembrane region" description="Helical" evidence="6">
    <location>
        <begin position="324"/>
        <end position="346"/>
    </location>
</feature>
<gene>
    <name evidence="7" type="ORF">VXJ25_08510</name>
</gene>
<feature type="transmembrane region" description="Helical" evidence="6">
    <location>
        <begin position="16"/>
        <end position="37"/>
    </location>
</feature>
<keyword evidence="8" id="KW-1185">Reference proteome</keyword>
<evidence type="ECO:0000256" key="3">
    <source>
        <dbReference type="ARBA" id="ARBA00022692"/>
    </source>
</evidence>
<name>A0ABU7RBP0_9ACTN</name>
<evidence type="ECO:0000313" key="7">
    <source>
        <dbReference type="EMBL" id="MEE6148020.1"/>
    </source>
</evidence>
<comment type="caution">
    <text evidence="7">The sequence shown here is derived from an EMBL/GenBank/DDBJ whole genome shotgun (WGS) entry which is preliminary data.</text>
</comment>
<dbReference type="Pfam" id="PF01384">
    <property type="entry name" value="PHO4"/>
    <property type="match status" value="2"/>
</dbReference>
<dbReference type="RefSeq" id="WP_330958785.1">
    <property type="nucleotide sequence ID" value="NZ_JAZGJQ010000011.1"/>
</dbReference>
<evidence type="ECO:0000256" key="4">
    <source>
        <dbReference type="ARBA" id="ARBA00022989"/>
    </source>
</evidence>
<keyword evidence="5 6" id="KW-0472">Membrane</keyword>
<feature type="transmembrane region" description="Helical" evidence="6">
    <location>
        <begin position="49"/>
        <end position="72"/>
    </location>
</feature>
<evidence type="ECO:0000256" key="6">
    <source>
        <dbReference type="SAM" id="Phobius"/>
    </source>
</evidence>
<keyword evidence="3 6" id="KW-0812">Transmembrane</keyword>
<feature type="transmembrane region" description="Helical" evidence="6">
    <location>
        <begin position="233"/>
        <end position="252"/>
    </location>
</feature>
<protein>
    <submittedName>
        <fullName evidence="7">Inorganic phosphate transporter</fullName>
    </submittedName>
</protein>
<keyword evidence="2" id="KW-0813">Transport</keyword>
<dbReference type="Proteomes" id="UP001332931">
    <property type="component" value="Unassembled WGS sequence"/>
</dbReference>
<dbReference type="PANTHER" id="PTHR11101">
    <property type="entry name" value="PHOSPHATE TRANSPORTER"/>
    <property type="match status" value="1"/>
</dbReference>
<dbReference type="EMBL" id="JAZGJQ010000011">
    <property type="protein sequence ID" value="MEE6148020.1"/>
    <property type="molecule type" value="Genomic_DNA"/>
</dbReference>
<evidence type="ECO:0000256" key="5">
    <source>
        <dbReference type="ARBA" id="ARBA00023136"/>
    </source>
</evidence>
<organism evidence="7 8">
    <name type="scientific">Olsenella absiana</name>
    <dbReference type="NCBI Taxonomy" id="3115222"/>
    <lineage>
        <taxon>Bacteria</taxon>
        <taxon>Bacillati</taxon>
        <taxon>Actinomycetota</taxon>
        <taxon>Coriobacteriia</taxon>
        <taxon>Coriobacteriales</taxon>
        <taxon>Atopobiaceae</taxon>
        <taxon>Olsenella</taxon>
    </lineage>
</organism>
<evidence type="ECO:0000256" key="1">
    <source>
        <dbReference type="ARBA" id="ARBA00004141"/>
    </source>
</evidence>
<feature type="transmembrane region" description="Helical" evidence="6">
    <location>
        <begin position="92"/>
        <end position="116"/>
    </location>
</feature>
<accession>A0ABU7RBP0</accession>